<evidence type="ECO:0000313" key="3">
    <source>
        <dbReference type="Proteomes" id="UP000565455"/>
    </source>
</evidence>
<reference evidence="2 3" key="1">
    <citation type="submission" date="2020-08" db="EMBL/GenBank/DDBJ databases">
        <title>Genomic Encyclopedia of Type Strains, Phase IV (KMG-IV): sequencing the most valuable type-strain genomes for metagenomic binning, comparative biology and taxonomic classification.</title>
        <authorList>
            <person name="Goeker M."/>
        </authorList>
    </citation>
    <scope>NUCLEOTIDE SEQUENCE [LARGE SCALE GENOMIC DNA]</scope>
    <source>
        <strain evidence="2 3">DSM 5686</strain>
    </source>
</reference>
<feature type="signal peptide" evidence="1">
    <location>
        <begin position="1"/>
        <end position="24"/>
    </location>
</feature>
<evidence type="ECO:0000256" key="1">
    <source>
        <dbReference type="SAM" id="SignalP"/>
    </source>
</evidence>
<evidence type="ECO:0000313" key="2">
    <source>
        <dbReference type="EMBL" id="MBA9063403.1"/>
    </source>
</evidence>
<dbReference type="GeneID" id="96604482"/>
<proteinExistence type="predicted"/>
<protein>
    <submittedName>
        <fullName evidence="2">Uncharacterized protein</fullName>
    </submittedName>
</protein>
<keyword evidence="3" id="KW-1185">Reference proteome</keyword>
<dbReference type="RefSeq" id="WP_043356118.1">
    <property type="nucleotide sequence ID" value="NZ_CP155000.1"/>
</dbReference>
<name>A0ABR6DBD2_9HYPH</name>
<feature type="chain" id="PRO_5045124906" evidence="1">
    <location>
        <begin position="25"/>
        <end position="88"/>
    </location>
</feature>
<dbReference type="Proteomes" id="UP000565455">
    <property type="component" value="Unassembled WGS sequence"/>
</dbReference>
<sequence>MRSAIITAALLAALGGVVAIPASAAPIGPGTGVSAPADIVSTVQMDRMERRMMRRDMERRMMRHRMERHMMRREMRHRMMRREMMHRM</sequence>
<gene>
    <name evidence="2" type="ORF">GGQ91_002798</name>
</gene>
<organism evidence="2 3">
    <name type="scientific">Methylobacterium fujisawaense</name>
    <dbReference type="NCBI Taxonomy" id="107400"/>
    <lineage>
        <taxon>Bacteria</taxon>
        <taxon>Pseudomonadati</taxon>
        <taxon>Pseudomonadota</taxon>
        <taxon>Alphaproteobacteria</taxon>
        <taxon>Hyphomicrobiales</taxon>
        <taxon>Methylobacteriaceae</taxon>
        <taxon>Methylobacterium</taxon>
    </lineage>
</organism>
<keyword evidence="1" id="KW-0732">Signal</keyword>
<comment type="caution">
    <text evidence="2">The sequence shown here is derived from an EMBL/GenBank/DDBJ whole genome shotgun (WGS) entry which is preliminary data.</text>
</comment>
<accession>A0ABR6DBD2</accession>
<dbReference type="EMBL" id="JACJIM010000004">
    <property type="protein sequence ID" value="MBA9063403.1"/>
    <property type="molecule type" value="Genomic_DNA"/>
</dbReference>